<dbReference type="HOGENOM" id="CLU_2039237_0_0_1"/>
<dbReference type="EMBL" id="CCBP010000755">
    <property type="protein sequence ID" value="CDO78248.1"/>
    <property type="molecule type" value="Genomic_DNA"/>
</dbReference>
<sequence>MASNPSSLKGFKEHERRHSFIDIQRVDIKVSEDISSLSVNVYNRPILVSAFRHIMQLCRREASQTVLEHIRGGHKWADGFTREVGRSAEVLFRRGFPAWRELVSGFWSKLGYLQKGEGVLR</sequence>
<protein>
    <submittedName>
        <fullName evidence="1">Uncharacterized protein</fullName>
    </submittedName>
</protein>
<accession>A0A060T0A9</accession>
<reference evidence="1" key="1">
    <citation type="submission" date="2014-01" db="EMBL/GenBank/DDBJ databases">
        <title>The genome of the white-rot fungus Pycnoporus cinnabarinus: a basidiomycete model with a versatile arsenal for lignocellulosic biomass breakdown.</title>
        <authorList>
            <person name="Levasseur A."/>
            <person name="Lomascolo A."/>
            <person name="Ruiz-Duenas F.J."/>
            <person name="Uzan E."/>
            <person name="Piumi F."/>
            <person name="Kues U."/>
            <person name="Ram A.F.J."/>
            <person name="Murat C."/>
            <person name="Haon M."/>
            <person name="Benoit I."/>
            <person name="Arfi Y."/>
            <person name="Chevret D."/>
            <person name="Drula E."/>
            <person name="Kwon M.J."/>
            <person name="Gouret P."/>
            <person name="Lesage-Meessen L."/>
            <person name="Lombard V."/>
            <person name="Mariette J."/>
            <person name="Noirot C."/>
            <person name="Park J."/>
            <person name="Patyshakuliyeva A."/>
            <person name="Wieneger R.A.B."/>
            <person name="Wosten H.A.B."/>
            <person name="Martin F."/>
            <person name="Coutinho P.M."/>
            <person name="de Vries R."/>
            <person name="Martinez A.T."/>
            <person name="Klopp C."/>
            <person name="Pontarotti P."/>
            <person name="Henrissat B."/>
            <person name="Record E."/>
        </authorList>
    </citation>
    <scope>NUCLEOTIDE SEQUENCE [LARGE SCALE GENOMIC DNA]</scope>
    <source>
        <strain evidence="1">BRFM137</strain>
    </source>
</reference>
<dbReference type="STRING" id="5643.A0A060T0A9"/>
<evidence type="ECO:0000313" key="2">
    <source>
        <dbReference type="Proteomes" id="UP000029665"/>
    </source>
</evidence>
<evidence type="ECO:0000313" key="1">
    <source>
        <dbReference type="EMBL" id="CDO78248.1"/>
    </source>
</evidence>
<keyword evidence="2" id="KW-1185">Reference proteome</keyword>
<name>A0A060T0A9_PYCCI</name>
<comment type="caution">
    <text evidence="1">The sequence shown here is derived from an EMBL/GenBank/DDBJ whole genome shotgun (WGS) entry which is preliminary data.</text>
</comment>
<organism evidence="1 2">
    <name type="scientific">Pycnoporus cinnabarinus</name>
    <name type="common">Cinnabar-red polypore</name>
    <name type="synonym">Trametes cinnabarina</name>
    <dbReference type="NCBI Taxonomy" id="5643"/>
    <lineage>
        <taxon>Eukaryota</taxon>
        <taxon>Fungi</taxon>
        <taxon>Dikarya</taxon>
        <taxon>Basidiomycota</taxon>
        <taxon>Agaricomycotina</taxon>
        <taxon>Agaricomycetes</taxon>
        <taxon>Polyporales</taxon>
        <taxon>Polyporaceae</taxon>
        <taxon>Trametes</taxon>
    </lineage>
</organism>
<dbReference type="AlphaFoldDB" id="A0A060T0A9"/>
<proteinExistence type="predicted"/>
<dbReference type="Proteomes" id="UP000029665">
    <property type="component" value="Unassembled WGS sequence"/>
</dbReference>
<gene>
    <name evidence="1" type="ORF">BN946_scf184789.g4</name>
</gene>